<dbReference type="EnsemblMetazoa" id="tetur08g07410.1">
    <property type="protein sequence ID" value="tetur08g07410.1"/>
    <property type="gene ID" value="tetur08g07410"/>
</dbReference>
<keyword evidence="3" id="KW-1185">Reference proteome</keyword>
<feature type="region of interest" description="Disordered" evidence="1">
    <location>
        <begin position="61"/>
        <end position="91"/>
    </location>
</feature>
<dbReference type="Proteomes" id="UP000015104">
    <property type="component" value="Unassembled WGS sequence"/>
</dbReference>
<organism evidence="2 3">
    <name type="scientific">Tetranychus urticae</name>
    <name type="common">Two-spotted spider mite</name>
    <dbReference type="NCBI Taxonomy" id="32264"/>
    <lineage>
        <taxon>Eukaryota</taxon>
        <taxon>Metazoa</taxon>
        <taxon>Ecdysozoa</taxon>
        <taxon>Arthropoda</taxon>
        <taxon>Chelicerata</taxon>
        <taxon>Arachnida</taxon>
        <taxon>Acari</taxon>
        <taxon>Acariformes</taxon>
        <taxon>Trombidiformes</taxon>
        <taxon>Prostigmata</taxon>
        <taxon>Eleutherengona</taxon>
        <taxon>Raphignathae</taxon>
        <taxon>Tetranychoidea</taxon>
        <taxon>Tetranychidae</taxon>
        <taxon>Tetranychus</taxon>
    </lineage>
</organism>
<dbReference type="HOGENOM" id="CLU_2429901_0_0_1"/>
<name>T1KCF2_TETUR</name>
<dbReference type="EMBL" id="CAEY01001960">
    <property type="status" value="NOT_ANNOTATED_CDS"/>
    <property type="molecule type" value="Genomic_DNA"/>
</dbReference>
<sequence length="91" mass="10602">MTIDDILGSFLHSVEICEQSSEDQEKFLDKILASQEPSEPDCLRQLQLFIERESYKVIDLTESDSNGEPWQKAEQWPNEEQWPIEESNQTA</sequence>
<protein>
    <submittedName>
        <fullName evidence="2">Uncharacterized protein</fullName>
    </submittedName>
</protein>
<evidence type="ECO:0000313" key="3">
    <source>
        <dbReference type="Proteomes" id="UP000015104"/>
    </source>
</evidence>
<evidence type="ECO:0000313" key="2">
    <source>
        <dbReference type="EnsemblMetazoa" id="tetur08g07410.1"/>
    </source>
</evidence>
<evidence type="ECO:0000256" key="1">
    <source>
        <dbReference type="SAM" id="MobiDB-lite"/>
    </source>
</evidence>
<dbReference type="AlphaFoldDB" id="T1KCF2"/>
<reference evidence="2" key="2">
    <citation type="submission" date="2015-06" db="UniProtKB">
        <authorList>
            <consortium name="EnsemblMetazoa"/>
        </authorList>
    </citation>
    <scope>IDENTIFICATION</scope>
</reference>
<reference evidence="3" key="1">
    <citation type="submission" date="2011-08" db="EMBL/GenBank/DDBJ databases">
        <authorList>
            <person name="Rombauts S."/>
        </authorList>
    </citation>
    <scope>NUCLEOTIDE SEQUENCE</scope>
    <source>
        <strain evidence="3">London</strain>
    </source>
</reference>
<proteinExistence type="predicted"/>
<accession>T1KCF2</accession>